<evidence type="ECO:0000256" key="1">
    <source>
        <dbReference type="ARBA" id="ARBA00011900"/>
    </source>
</evidence>
<dbReference type="AlphaFoldDB" id="A0A1I4EUF9"/>
<dbReference type="InterPro" id="IPR011639">
    <property type="entry name" value="MethylTrfase_TaqI-like_dom"/>
</dbReference>
<proteinExistence type="predicted"/>
<keyword evidence="2" id="KW-0489">Methyltransferase</keyword>
<dbReference type="RefSeq" id="WP_093891983.1">
    <property type="nucleotide sequence ID" value="NZ_FOQY01000052.1"/>
</dbReference>
<dbReference type="Pfam" id="PF22654">
    <property type="entry name" value="DUF7008"/>
    <property type="match status" value="1"/>
</dbReference>
<dbReference type="InterPro" id="IPR002052">
    <property type="entry name" value="DNA_methylase_N6_adenine_CS"/>
</dbReference>
<feature type="domain" description="DUF7008" evidence="7">
    <location>
        <begin position="673"/>
        <end position="1034"/>
    </location>
</feature>
<dbReference type="InterPro" id="IPR054277">
    <property type="entry name" value="DUF7008"/>
</dbReference>
<evidence type="ECO:0000256" key="5">
    <source>
        <dbReference type="ARBA" id="ARBA00047942"/>
    </source>
</evidence>
<dbReference type="PRINTS" id="PR00507">
    <property type="entry name" value="N12N6MTFRASE"/>
</dbReference>
<evidence type="ECO:0000313" key="8">
    <source>
        <dbReference type="EMBL" id="SFL08156.1"/>
    </source>
</evidence>
<comment type="catalytic activity">
    <reaction evidence="5">
        <text>a 2'-deoxyadenosine in DNA + S-adenosyl-L-methionine = an N(6)-methyl-2'-deoxyadenosine in DNA + S-adenosyl-L-homocysteine + H(+)</text>
        <dbReference type="Rhea" id="RHEA:15197"/>
        <dbReference type="Rhea" id="RHEA-COMP:12418"/>
        <dbReference type="Rhea" id="RHEA-COMP:12419"/>
        <dbReference type="ChEBI" id="CHEBI:15378"/>
        <dbReference type="ChEBI" id="CHEBI:57856"/>
        <dbReference type="ChEBI" id="CHEBI:59789"/>
        <dbReference type="ChEBI" id="CHEBI:90615"/>
        <dbReference type="ChEBI" id="CHEBI:90616"/>
        <dbReference type="EC" id="2.1.1.72"/>
    </reaction>
</comment>
<dbReference type="GO" id="GO:0003676">
    <property type="term" value="F:nucleic acid binding"/>
    <property type="evidence" value="ECO:0007669"/>
    <property type="project" value="InterPro"/>
</dbReference>
<dbReference type="GO" id="GO:0006304">
    <property type="term" value="P:DNA modification"/>
    <property type="evidence" value="ECO:0007669"/>
    <property type="project" value="InterPro"/>
</dbReference>
<gene>
    <name evidence="8" type="ORF">SAMN05216275_15226</name>
</gene>
<organism evidence="8 9">
    <name type="scientific">Streptosporangium canum</name>
    <dbReference type="NCBI Taxonomy" id="324952"/>
    <lineage>
        <taxon>Bacteria</taxon>
        <taxon>Bacillati</taxon>
        <taxon>Actinomycetota</taxon>
        <taxon>Actinomycetes</taxon>
        <taxon>Streptosporangiales</taxon>
        <taxon>Streptosporangiaceae</taxon>
        <taxon>Streptosporangium</taxon>
    </lineage>
</organism>
<dbReference type="GeneID" id="96303475"/>
<dbReference type="InterPro" id="IPR050953">
    <property type="entry name" value="N4_N6_ade-DNA_methylase"/>
</dbReference>
<sequence>MSLTVDLKPVFRNEPIDGPQLDGFTDPEWGTEFLGVLYQDLSETARKSYALIQTPMFVEEFILDHTLDPAMEQFGLEGLRLIDPVCGSGTFLLGAFRRLLNRWRTAEPSTDNWELIRRVLASIHGVDRHPFAVTISRFRLLISAMKAAGADRLPNTLELLMPVATGDSLLDGRNAPNPRLMSMNASDDETYSHFPSEIGLLDAGSYHVVVGNPPYITVKNKAENERYREAYPKVCSGMYALTVPFAQRFFQFARPEDSSGQGAGYIGQLTANSFMKREFGRKLIEDFFPSVDLTNVIDTSGAYIPGHGTPTVILLGRQRPPRGASPVGAVIGIRGEPETPADPASGHVWRSIVDQASDQNGSNGWTQFLWLDRSVLRTFPWNLAAPTTTEILRRMEGGSRLGDRVARIGYFATTGSDDIFTAPPASFRRIHVEKQPLVKVITGSEVRDWIVLPEREAFFPRQDARQPVNIERFPEHLERLWPYRTVMGHRMNHSGGTYFKADRTWYDWHHVTETRDAHPWSIVFPWVATHTHFTLLRDPIFPLHSAPVIRLPKMAWDVDHQQLTALLNSSAVCFWLKQHSQTKGRPASDQPGTGTGEPWTAFYEFTSTRLADLPLPTDRWSADRWSIHAMRLDDLANTLMVTLPAEVIRTCPKLSRQVLADARDRWVRTRETMIALQEELDWEIYDRYGLLPDTGKMMTDGEHVPLVKAGERAFEIVLARKVAAGTAATTWFTRHNLNPLTEVPGHWPSVYQEIVHSRIDAIEADPALCALEQPEYKRRWASEDWDHLLFDALRDWLLDRCETPELWYEQRDGLPHPRPLTIQELSDLLQEDSEVREAASLYAPGKPLNKILQDLVSEHEVPYLAALRLRESGLRKRAEWEKVWDLQRDEDELRRTGNVHAADQQRDSIPVPPKYTASDFLKVAYWRQRGKFDVPNERFVSYPGVGDRDSPLIGWSGWESRERAHVLWRLANEWIPPNSEAVVPLTAGLFELSRWHNRSHSDDQHWIKTFNRALATTDTEGFRTWRPPKSNRGRPRKNS</sequence>
<dbReference type="Pfam" id="PF07669">
    <property type="entry name" value="Eco57I"/>
    <property type="match status" value="1"/>
</dbReference>
<evidence type="ECO:0000313" key="9">
    <source>
        <dbReference type="Proteomes" id="UP000199111"/>
    </source>
</evidence>
<dbReference type="EMBL" id="FOQY01000052">
    <property type="protein sequence ID" value="SFL08156.1"/>
    <property type="molecule type" value="Genomic_DNA"/>
</dbReference>
<dbReference type="EC" id="2.1.1.72" evidence="1"/>
<keyword evidence="4" id="KW-0949">S-adenosyl-L-methionine</keyword>
<protein>
    <recommendedName>
        <fullName evidence="1">site-specific DNA-methyltransferase (adenine-specific)</fullName>
        <ecNumber evidence="1">2.1.1.72</ecNumber>
    </recommendedName>
</protein>
<dbReference type="NCBIfam" id="NF033451">
    <property type="entry name" value="BREX_2_MTaseX"/>
    <property type="match status" value="1"/>
</dbReference>
<evidence type="ECO:0000256" key="2">
    <source>
        <dbReference type="ARBA" id="ARBA00022603"/>
    </source>
</evidence>
<reference evidence="9" key="1">
    <citation type="submission" date="2016-10" db="EMBL/GenBank/DDBJ databases">
        <authorList>
            <person name="Varghese N."/>
            <person name="Submissions S."/>
        </authorList>
    </citation>
    <scope>NUCLEOTIDE SEQUENCE [LARGE SCALE GENOMIC DNA]</scope>
    <source>
        <strain evidence="9">CGMCC 4.2126</strain>
    </source>
</reference>
<evidence type="ECO:0000256" key="4">
    <source>
        <dbReference type="ARBA" id="ARBA00022691"/>
    </source>
</evidence>
<dbReference type="InterPro" id="IPR029063">
    <property type="entry name" value="SAM-dependent_MTases_sf"/>
</dbReference>
<dbReference type="SUPFAM" id="SSF53335">
    <property type="entry name" value="S-adenosyl-L-methionine-dependent methyltransferases"/>
    <property type="match status" value="1"/>
</dbReference>
<dbReference type="Gene3D" id="3.40.50.150">
    <property type="entry name" value="Vaccinia Virus protein VP39"/>
    <property type="match status" value="1"/>
</dbReference>
<dbReference type="PANTHER" id="PTHR33841:SF1">
    <property type="entry name" value="DNA METHYLTRANSFERASE A"/>
    <property type="match status" value="1"/>
</dbReference>
<dbReference type="PANTHER" id="PTHR33841">
    <property type="entry name" value="DNA METHYLTRANSFERASE YEEA-RELATED"/>
    <property type="match status" value="1"/>
</dbReference>
<feature type="domain" description="Type II methyltransferase M.TaqI-like" evidence="6">
    <location>
        <begin position="122"/>
        <end position="299"/>
    </location>
</feature>
<evidence type="ECO:0000259" key="7">
    <source>
        <dbReference type="Pfam" id="PF22654"/>
    </source>
</evidence>
<evidence type="ECO:0000259" key="6">
    <source>
        <dbReference type="Pfam" id="PF07669"/>
    </source>
</evidence>
<name>A0A1I4EUF9_9ACTN</name>
<accession>A0A1I4EUF9</accession>
<dbReference type="GO" id="GO:0032259">
    <property type="term" value="P:methylation"/>
    <property type="evidence" value="ECO:0007669"/>
    <property type="project" value="UniProtKB-KW"/>
</dbReference>
<dbReference type="GO" id="GO:0009007">
    <property type="term" value="F:site-specific DNA-methyltransferase (adenine-specific) activity"/>
    <property type="evidence" value="ECO:0007669"/>
    <property type="project" value="UniProtKB-EC"/>
</dbReference>
<keyword evidence="3" id="KW-0808">Transferase</keyword>
<keyword evidence="9" id="KW-1185">Reference proteome</keyword>
<evidence type="ECO:0000256" key="3">
    <source>
        <dbReference type="ARBA" id="ARBA00022679"/>
    </source>
</evidence>
<dbReference type="PROSITE" id="PS00092">
    <property type="entry name" value="N6_MTASE"/>
    <property type="match status" value="1"/>
</dbReference>
<dbReference type="Proteomes" id="UP000199111">
    <property type="component" value="Unassembled WGS sequence"/>
</dbReference>